<organism evidence="1">
    <name type="scientific">Thermogladius calderae</name>
    <dbReference type="NCBI Taxonomy" id="1200300"/>
    <lineage>
        <taxon>Archaea</taxon>
        <taxon>Thermoproteota</taxon>
        <taxon>Thermoprotei</taxon>
        <taxon>Desulfurococcales</taxon>
        <taxon>Desulfurococcaceae</taxon>
        <taxon>Thermogladius</taxon>
    </lineage>
</organism>
<dbReference type="AlphaFoldDB" id="A0A7J3XYW0"/>
<dbReference type="Gene3D" id="2.60.120.630">
    <property type="entry name" value="mth639 domain like"/>
    <property type="match status" value="1"/>
</dbReference>
<dbReference type="InterPro" id="IPR007171">
    <property type="entry name" value="DUF371"/>
</dbReference>
<comment type="caution">
    <text evidence="1">The sequence shown here is derived from an EMBL/GenBank/DDBJ whole genome shotgun (WGS) entry which is preliminary data.</text>
</comment>
<dbReference type="InterPro" id="IPR023131">
    <property type="entry name" value="Mth639-like_dom_sf"/>
</dbReference>
<sequence>MRSRETIRARGHPNIKATHRTTIEVTREDYLTERGDCIIGVSADKAARDLSDSFKEIARRHDAVIVVRLLAGDLSEVILAQGHPGLVFGDGERIIIRKSSFIEPATIGVRANKAAGDLNRDLVEYLRRGGSLTVELAALTLDEVYPENAGSRAML</sequence>
<reference evidence="1" key="1">
    <citation type="journal article" date="2020" name="mSystems">
        <title>Genome- and Community-Level Interaction Insights into Carbon Utilization and Element Cycling Functions of Hydrothermarchaeota in Hydrothermal Sediment.</title>
        <authorList>
            <person name="Zhou Z."/>
            <person name="Liu Y."/>
            <person name="Xu W."/>
            <person name="Pan J."/>
            <person name="Luo Z.H."/>
            <person name="Li M."/>
        </authorList>
    </citation>
    <scope>NUCLEOTIDE SEQUENCE [LARGE SCALE GENOMIC DNA]</scope>
    <source>
        <strain evidence="1">SpSt-110</strain>
    </source>
</reference>
<accession>A0A7J3XYW0</accession>
<dbReference type="PANTHER" id="PTHR40696">
    <property type="entry name" value="DUF371 FAMILY PROTEIN"/>
    <property type="match status" value="1"/>
</dbReference>
<name>A0A7J3XYW0_9CREN</name>
<evidence type="ECO:0000313" key="1">
    <source>
        <dbReference type="EMBL" id="HHP67948.1"/>
    </source>
</evidence>
<gene>
    <name evidence="1" type="ORF">ENM60_04065</name>
</gene>
<protein>
    <submittedName>
        <fullName evidence="1">DUF371 domain-containing protein</fullName>
    </submittedName>
</protein>
<proteinExistence type="predicted"/>
<dbReference type="EMBL" id="DRYK01000055">
    <property type="protein sequence ID" value="HHP67948.1"/>
    <property type="molecule type" value="Genomic_DNA"/>
</dbReference>
<dbReference type="PANTHER" id="PTHR40696:SF1">
    <property type="entry name" value="DUF371 DOMAIN-CONTAINING PROTEIN"/>
    <property type="match status" value="1"/>
</dbReference>
<dbReference type="Pfam" id="PF04027">
    <property type="entry name" value="DUF371"/>
    <property type="match status" value="1"/>
</dbReference>